<keyword evidence="3" id="KW-1185">Reference proteome</keyword>
<accession>A0AAV4SV69</accession>
<dbReference type="AlphaFoldDB" id="A0AAV4SV69"/>
<evidence type="ECO:0000313" key="3">
    <source>
        <dbReference type="Proteomes" id="UP001054945"/>
    </source>
</evidence>
<comment type="caution">
    <text evidence="2">The sequence shown here is derived from an EMBL/GenBank/DDBJ whole genome shotgun (WGS) entry which is preliminary data.</text>
</comment>
<evidence type="ECO:0000256" key="1">
    <source>
        <dbReference type="SAM" id="MobiDB-lite"/>
    </source>
</evidence>
<dbReference type="EMBL" id="BPLR01010038">
    <property type="protein sequence ID" value="GIY36380.1"/>
    <property type="molecule type" value="Genomic_DNA"/>
</dbReference>
<reference evidence="2 3" key="1">
    <citation type="submission" date="2021-06" db="EMBL/GenBank/DDBJ databases">
        <title>Caerostris extrusa draft genome.</title>
        <authorList>
            <person name="Kono N."/>
            <person name="Arakawa K."/>
        </authorList>
    </citation>
    <scope>NUCLEOTIDE SEQUENCE [LARGE SCALE GENOMIC DNA]</scope>
</reference>
<sequence>MFGPSLWQRKLLRIDKRRVVSSANQNAQREGPSHSSRHLSEKSHPILIYLRVHSQNSFSPVPDTTSEEDAISQRATQPTDLVVPARFGTKYTPQALIWDRMAVGRVSVWLGPEDVKL</sequence>
<organism evidence="2 3">
    <name type="scientific">Caerostris extrusa</name>
    <name type="common">Bark spider</name>
    <name type="synonym">Caerostris bankana</name>
    <dbReference type="NCBI Taxonomy" id="172846"/>
    <lineage>
        <taxon>Eukaryota</taxon>
        <taxon>Metazoa</taxon>
        <taxon>Ecdysozoa</taxon>
        <taxon>Arthropoda</taxon>
        <taxon>Chelicerata</taxon>
        <taxon>Arachnida</taxon>
        <taxon>Araneae</taxon>
        <taxon>Araneomorphae</taxon>
        <taxon>Entelegynae</taxon>
        <taxon>Araneoidea</taxon>
        <taxon>Araneidae</taxon>
        <taxon>Caerostris</taxon>
    </lineage>
</organism>
<gene>
    <name evidence="2" type="ORF">CEXT_412581</name>
</gene>
<protein>
    <submittedName>
        <fullName evidence="2">Uncharacterized protein</fullName>
    </submittedName>
</protein>
<feature type="region of interest" description="Disordered" evidence="1">
    <location>
        <begin position="58"/>
        <end position="77"/>
    </location>
</feature>
<proteinExistence type="predicted"/>
<evidence type="ECO:0000313" key="2">
    <source>
        <dbReference type="EMBL" id="GIY36380.1"/>
    </source>
</evidence>
<dbReference type="Proteomes" id="UP001054945">
    <property type="component" value="Unassembled WGS sequence"/>
</dbReference>
<feature type="region of interest" description="Disordered" evidence="1">
    <location>
        <begin position="18"/>
        <end position="41"/>
    </location>
</feature>
<name>A0AAV4SV69_CAEEX</name>